<dbReference type="SUPFAM" id="SSF103473">
    <property type="entry name" value="MFS general substrate transporter"/>
    <property type="match status" value="1"/>
</dbReference>
<dbReference type="EMBL" id="JAUFRC010000004">
    <property type="protein sequence ID" value="MDN3714338.1"/>
    <property type="molecule type" value="Genomic_DNA"/>
</dbReference>
<dbReference type="Proteomes" id="UP001243846">
    <property type="component" value="Unassembled WGS sequence"/>
</dbReference>
<feature type="transmembrane region" description="Helical" evidence="4">
    <location>
        <begin position="122"/>
        <end position="140"/>
    </location>
</feature>
<reference evidence="6" key="1">
    <citation type="journal article" date="2019" name="Int. J. Syst. Evol. Microbiol.">
        <title>The Global Catalogue of Microorganisms (GCM) 10K type strain sequencing project: providing services to taxonomists for standard genome sequencing and annotation.</title>
        <authorList>
            <consortium name="The Broad Institute Genomics Platform"/>
            <consortium name="The Broad Institute Genome Sequencing Center for Infectious Disease"/>
            <person name="Wu L."/>
            <person name="Ma J."/>
        </authorList>
    </citation>
    <scope>NUCLEOTIDE SEQUENCE [LARGE SCALE GENOMIC DNA]</scope>
    <source>
        <strain evidence="6">CECT 8482</strain>
    </source>
</reference>
<evidence type="ECO:0000313" key="6">
    <source>
        <dbReference type="Proteomes" id="UP001243846"/>
    </source>
</evidence>
<dbReference type="Gene3D" id="1.20.1250.20">
    <property type="entry name" value="MFS general substrate transporter like domains"/>
    <property type="match status" value="1"/>
</dbReference>
<keyword evidence="6" id="KW-1185">Reference proteome</keyword>
<organism evidence="5 6">
    <name type="scientific">Paracoccus cavernae</name>
    <dbReference type="NCBI Taxonomy" id="1571207"/>
    <lineage>
        <taxon>Bacteria</taxon>
        <taxon>Pseudomonadati</taxon>
        <taxon>Pseudomonadota</taxon>
        <taxon>Alphaproteobacteria</taxon>
        <taxon>Rhodobacterales</taxon>
        <taxon>Paracoccaceae</taxon>
        <taxon>Paracoccus</taxon>
    </lineage>
</organism>
<keyword evidence="2 4" id="KW-1133">Transmembrane helix</keyword>
<dbReference type="Pfam" id="PF07690">
    <property type="entry name" value="MFS_1"/>
    <property type="match status" value="1"/>
</dbReference>
<name>A0ABT8DFA2_9RHOB</name>
<keyword evidence="1 4" id="KW-0812">Transmembrane</keyword>
<protein>
    <submittedName>
        <fullName evidence="5">MFS transporter</fullName>
    </submittedName>
</protein>
<evidence type="ECO:0000313" key="5">
    <source>
        <dbReference type="EMBL" id="MDN3714338.1"/>
    </source>
</evidence>
<evidence type="ECO:0000256" key="2">
    <source>
        <dbReference type="ARBA" id="ARBA00022989"/>
    </source>
</evidence>
<evidence type="ECO:0000256" key="1">
    <source>
        <dbReference type="ARBA" id="ARBA00022692"/>
    </source>
</evidence>
<proteinExistence type="predicted"/>
<feature type="transmembrane region" description="Helical" evidence="4">
    <location>
        <begin position="12"/>
        <end position="30"/>
    </location>
</feature>
<evidence type="ECO:0000256" key="3">
    <source>
        <dbReference type="ARBA" id="ARBA00023136"/>
    </source>
</evidence>
<dbReference type="InterPro" id="IPR036259">
    <property type="entry name" value="MFS_trans_sf"/>
</dbReference>
<feature type="transmembrane region" description="Helical" evidence="4">
    <location>
        <begin position="93"/>
        <end position="110"/>
    </location>
</feature>
<sequence>MLTEFDWRGALRIYALILLLLCLPLIAALVPKEARPAAPRADDKPRKPRLEGRDRLAFRLMAAILVIAGTTVTIVSVHLLTLLQSQGISLSEAVAIGAMIGPAQVGARLIEMAGKGRHHPIWTLLGASGAVAFGLILLAIDVRLPAFAIILYGAGNGIFSIARGALPLTLFGPERYAVVMGDLARPSLIAQAAAPLIGAC</sequence>
<accession>A0ABT8DFA2</accession>
<keyword evidence="3 4" id="KW-0472">Membrane</keyword>
<feature type="transmembrane region" description="Helical" evidence="4">
    <location>
        <begin position="146"/>
        <end position="166"/>
    </location>
</feature>
<evidence type="ECO:0000256" key="4">
    <source>
        <dbReference type="SAM" id="Phobius"/>
    </source>
</evidence>
<gene>
    <name evidence="5" type="ORF">QWZ10_25585</name>
</gene>
<dbReference type="InterPro" id="IPR011701">
    <property type="entry name" value="MFS"/>
</dbReference>
<feature type="transmembrane region" description="Helical" evidence="4">
    <location>
        <begin position="56"/>
        <end position="81"/>
    </location>
</feature>
<comment type="caution">
    <text evidence="5">The sequence shown here is derived from an EMBL/GenBank/DDBJ whole genome shotgun (WGS) entry which is preliminary data.</text>
</comment>